<dbReference type="Proteomes" id="UP000324800">
    <property type="component" value="Unassembled WGS sequence"/>
</dbReference>
<gene>
    <name evidence="2" type="ORF">EZS28_020880</name>
</gene>
<sequence length="163" mass="18444">MKYILIVQLKDHPRKDDTIVQIAFRSFVILVDSVSVEASVVIVMDFTIHLVGVFMDIQPNETQHAYADCSRAVALQESALIAEIQYIIPDQPSSRYLIDAYFMCLTAGVRQKSIRSAHSSQGQSRNQASSNYRSALAQFPPAHDIGQYYGRRDNYRERTQAAE</sequence>
<evidence type="ECO:0000313" key="3">
    <source>
        <dbReference type="Proteomes" id="UP000324800"/>
    </source>
</evidence>
<protein>
    <submittedName>
        <fullName evidence="2">Uncharacterized protein</fullName>
    </submittedName>
</protein>
<name>A0A5J4VMC0_9EUKA</name>
<evidence type="ECO:0000313" key="2">
    <source>
        <dbReference type="EMBL" id="KAA6383595.1"/>
    </source>
</evidence>
<accession>A0A5J4VMC0</accession>
<dbReference type="AlphaFoldDB" id="A0A5J4VMC0"/>
<dbReference type="EMBL" id="SNRW01006166">
    <property type="protein sequence ID" value="KAA6383595.1"/>
    <property type="molecule type" value="Genomic_DNA"/>
</dbReference>
<feature type="compositionally biased region" description="Basic and acidic residues" evidence="1">
    <location>
        <begin position="150"/>
        <end position="163"/>
    </location>
</feature>
<comment type="caution">
    <text evidence="2">The sequence shown here is derived from an EMBL/GenBank/DDBJ whole genome shotgun (WGS) entry which is preliminary data.</text>
</comment>
<evidence type="ECO:0000256" key="1">
    <source>
        <dbReference type="SAM" id="MobiDB-lite"/>
    </source>
</evidence>
<reference evidence="2 3" key="1">
    <citation type="submission" date="2019-03" db="EMBL/GenBank/DDBJ databases">
        <title>Single cell metagenomics reveals metabolic interactions within the superorganism composed of flagellate Streblomastix strix and complex community of Bacteroidetes bacteria on its surface.</title>
        <authorList>
            <person name="Treitli S.C."/>
            <person name="Kolisko M."/>
            <person name="Husnik F."/>
            <person name="Keeling P."/>
            <person name="Hampl V."/>
        </authorList>
    </citation>
    <scope>NUCLEOTIDE SEQUENCE [LARGE SCALE GENOMIC DNA]</scope>
    <source>
        <strain evidence="2">ST1C</strain>
    </source>
</reference>
<feature type="region of interest" description="Disordered" evidence="1">
    <location>
        <begin position="143"/>
        <end position="163"/>
    </location>
</feature>
<organism evidence="2 3">
    <name type="scientific">Streblomastix strix</name>
    <dbReference type="NCBI Taxonomy" id="222440"/>
    <lineage>
        <taxon>Eukaryota</taxon>
        <taxon>Metamonada</taxon>
        <taxon>Preaxostyla</taxon>
        <taxon>Oxymonadida</taxon>
        <taxon>Streblomastigidae</taxon>
        <taxon>Streblomastix</taxon>
    </lineage>
</organism>
<proteinExistence type="predicted"/>